<dbReference type="RefSeq" id="WP_064231043.1">
    <property type="nucleotide sequence ID" value="NZ_LVZK01000001.1"/>
</dbReference>
<keyword evidence="5" id="KW-0046">Antibiotic resistance</keyword>
<dbReference type="InterPro" id="IPR027417">
    <property type="entry name" value="P-loop_NTPase"/>
</dbReference>
<evidence type="ECO:0000256" key="4">
    <source>
        <dbReference type="ARBA" id="ARBA00022840"/>
    </source>
</evidence>
<keyword evidence="3" id="KW-0547">Nucleotide-binding</keyword>
<keyword evidence="2" id="KW-0813">Transport</keyword>
<dbReference type="PANTHER" id="PTHR42711">
    <property type="entry name" value="ABC TRANSPORTER ATP-BINDING PROTEIN"/>
    <property type="match status" value="1"/>
</dbReference>
<evidence type="ECO:0000256" key="3">
    <source>
        <dbReference type="ARBA" id="ARBA00022741"/>
    </source>
</evidence>
<evidence type="ECO:0000313" key="7">
    <source>
        <dbReference type="EMBL" id="OAP86181.1"/>
    </source>
</evidence>
<comment type="caution">
    <text evidence="7">The sequence shown here is derived from an EMBL/GenBank/DDBJ whole genome shotgun (WGS) entry which is preliminary data.</text>
</comment>
<dbReference type="PROSITE" id="PS50893">
    <property type="entry name" value="ABC_TRANSPORTER_2"/>
    <property type="match status" value="1"/>
</dbReference>
<dbReference type="SMART" id="SM00382">
    <property type="entry name" value="AAA"/>
    <property type="match status" value="1"/>
</dbReference>
<keyword evidence="4 7" id="KW-0067">ATP-binding</keyword>
<dbReference type="PROSITE" id="PS00211">
    <property type="entry name" value="ABC_TRANSPORTER_1"/>
    <property type="match status" value="1"/>
</dbReference>
<sequence length="323" mass="34432">MSTASSPARRTSRDHASGVEPALVVEDVHKSFGKVRAVDGVSFTVGRGEIVALLGPNGAGKTTTLDMVLDLSRPDAGSISVFGGNPRKAIDDGRLSALLQSGGLLREYTVYEIVAMVSGMLTASRPIGEILERTNLTEIAKRQIGKCSGGEQQRVRFALALLSNPEFIILDEPTAGMDVNARRHFWEAMHAEAEGGTTIIFATHYLAEAEAFAPRTIIMNRGKIVADGGTAQIRHNFGTQHIKLTFDTQENLSAASAHMARRATVSRSADTLSISGPDTVALVREVIAFPGISSISITDQSLEEAFEQLTDVGDEAAVSPKES</sequence>
<dbReference type="GO" id="GO:0005524">
    <property type="term" value="F:ATP binding"/>
    <property type="evidence" value="ECO:0007669"/>
    <property type="project" value="UniProtKB-KW"/>
</dbReference>
<dbReference type="InterPro" id="IPR003593">
    <property type="entry name" value="AAA+_ATPase"/>
</dbReference>
<gene>
    <name evidence="7" type="ORF">A4H34_03125</name>
</gene>
<dbReference type="CDD" id="cd03230">
    <property type="entry name" value="ABC_DR_subfamily_A"/>
    <property type="match status" value="1"/>
</dbReference>
<dbReference type="InterPro" id="IPR003439">
    <property type="entry name" value="ABC_transporter-like_ATP-bd"/>
</dbReference>
<reference evidence="7 8" key="1">
    <citation type="submission" date="2016-04" db="EMBL/GenBank/DDBJ databases">
        <title>Peptidophaga gingivicola gen. nov., sp. nov., isolated from human subgingival plaque.</title>
        <authorList>
            <person name="Beall C.J."/>
            <person name="Mokrzan E.M."/>
            <person name="Griffen A.L."/>
            <person name="Leys E.J."/>
        </authorList>
    </citation>
    <scope>NUCLEOTIDE SEQUENCE [LARGE SCALE GENOMIC DNA]</scope>
    <source>
        <strain evidence="7 8">BA112</strain>
    </source>
</reference>
<dbReference type="Proteomes" id="UP000078368">
    <property type="component" value="Unassembled WGS sequence"/>
</dbReference>
<dbReference type="OrthoDB" id="9804819at2"/>
<dbReference type="EMBL" id="LVZK01000001">
    <property type="protein sequence ID" value="OAP86181.1"/>
    <property type="molecule type" value="Genomic_DNA"/>
</dbReference>
<dbReference type="AlphaFoldDB" id="A0A179B4Y8"/>
<dbReference type="InterPro" id="IPR017871">
    <property type="entry name" value="ABC_transporter-like_CS"/>
</dbReference>
<feature type="domain" description="ABC transporter" evidence="6">
    <location>
        <begin position="23"/>
        <end position="246"/>
    </location>
</feature>
<keyword evidence="8" id="KW-1185">Reference proteome</keyword>
<dbReference type="SUPFAM" id="SSF52540">
    <property type="entry name" value="P-loop containing nucleoside triphosphate hydrolases"/>
    <property type="match status" value="1"/>
</dbReference>
<accession>A0A179B4Y8</accession>
<comment type="subcellular location">
    <subcellularLocation>
        <location evidence="1">Cell membrane</location>
        <topology evidence="1">Peripheral membrane protein</topology>
    </subcellularLocation>
</comment>
<proteinExistence type="predicted"/>
<dbReference type="Pfam" id="PF00005">
    <property type="entry name" value="ABC_tran"/>
    <property type="match status" value="1"/>
</dbReference>
<evidence type="ECO:0000256" key="2">
    <source>
        <dbReference type="ARBA" id="ARBA00022448"/>
    </source>
</evidence>
<evidence type="ECO:0000256" key="1">
    <source>
        <dbReference type="ARBA" id="ARBA00004202"/>
    </source>
</evidence>
<organism evidence="7 8">
    <name type="scientific">Peptidiphaga gingivicola</name>
    <dbReference type="NCBI Taxonomy" id="2741497"/>
    <lineage>
        <taxon>Bacteria</taxon>
        <taxon>Bacillati</taxon>
        <taxon>Actinomycetota</taxon>
        <taxon>Actinomycetes</taxon>
        <taxon>Actinomycetales</taxon>
        <taxon>Actinomycetaceae</taxon>
        <taxon>Peptidiphaga</taxon>
    </lineage>
</organism>
<evidence type="ECO:0000256" key="5">
    <source>
        <dbReference type="ARBA" id="ARBA00023251"/>
    </source>
</evidence>
<dbReference type="InterPro" id="IPR050763">
    <property type="entry name" value="ABC_transporter_ATP-binding"/>
</dbReference>
<dbReference type="STRING" id="1823756.A4H34_03125"/>
<dbReference type="PANTHER" id="PTHR42711:SF17">
    <property type="entry name" value="ABC TRANSPORTER ATP-BINDING PROTEIN"/>
    <property type="match status" value="1"/>
</dbReference>
<evidence type="ECO:0000313" key="8">
    <source>
        <dbReference type="Proteomes" id="UP000078368"/>
    </source>
</evidence>
<dbReference type="GO" id="GO:0005886">
    <property type="term" value="C:plasma membrane"/>
    <property type="evidence" value="ECO:0007669"/>
    <property type="project" value="UniProtKB-SubCell"/>
</dbReference>
<evidence type="ECO:0000259" key="6">
    <source>
        <dbReference type="PROSITE" id="PS50893"/>
    </source>
</evidence>
<dbReference type="Gene3D" id="3.40.50.300">
    <property type="entry name" value="P-loop containing nucleotide triphosphate hydrolases"/>
    <property type="match status" value="1"/>
</dbReference>
<name>A0A179B4Y8_9ACTO</name>
<dbReference type="GO" id="GO:0046677">
    <property type="term" value="P:response to antibiotic"/>
    <property type="evidence" value="ECO:0007669"/>
    <property type="project" value="UniProtKB-KW"/>
</dbReference>
<dbReference type="GO" id="GO:0016887">
    <property type="term" value="F:ATP hydrolysis activity"/>
    <property type="evidence" value="ECO:0007669"/>
    <property type="project" value="InterPro"/>
</dbReference>
<protein>
    <submittedName>
        <fullName evidence="7">ABC transporter ATP-binding protein</fullName>
    </submittedName>
</protein>